<dbReference type="InterPro" id="IPR002083">
    <property type="entry name" value="MATH/TRAF_dom"/>
</dbReference>
<dbReference type="SUPFAM" id="SSF49599">
    <property type="entry name" value="TRAF domain-like"/>
    <property type="match status" value="1"/>
</dbReference>
<evidence type="ECO:0000259" key="1">
    <source>
        <dbReference type="PROSITE" id="PS50097"/>
    </source>
</evidence>
<dbReference type="InterPro" id="IPR011333">
    <property type="entry name" value="SKP1/BTB/POZ_sf"/>
</dbReference>
<dbReference type="Proteomes" id="UP000268093">
    <property type="component" value="Unassembled WGS sequence"/>
</dbReference>
<dbReference type="InterPro" id="IPR045005">
    <property type="entry name" value="BPM1-6"/>
</dbReference>
<dbReference type="PANTHER" id="PTHR26379">
    <property type="entry name" value="BTB/POZ AND MATH DOMAIN-CONTAINING PROTEIN 1"/>
    <property type="match status" value="1"/>
</dbReference>
<dbReference type="PROSITE" id="PS50144">
    <property type="entry name" value="MATH"/>
    <property type="match status" value="1"/>
</dbReference>
<evidence type="ECO:0000313" key="3">
    <source>
        <dbReference type="EMBL" id="RUP48725.1"/>
    </source>
</evidence>
<dbReference type="CDD" id="cd00121">
    <property type="entry name" value="MATH"/>
    <property type="match status" value="1"/>
</dbReference>
<proteinExistence type="predicted"/>
<evidence type="ECO:0008006" key="5">
    <source>
        <dbReference type="Google" id="ProtNLM"/>
    </source>
</evidence>
<feature type="domain" description="BTB" evidence="1">
    <location>
        <begin position="225"/>
        <end position="295"/>
    </location>
</feature>
<organism evidence="3 4">
    <name type="scientific">Jimgerdemannia flammicorona</name>
    <dbReference type="NCBI Taxonomy" id="994334"/>
    <lineage>
        <taxon>Eukaryota</taxon>
        <taxon>Fungi</taxon>
        <taxon>Fungi incertae sedis</taxon>
        <taxon>Mucoromycota</taxon>
        <taxon>Mucoromycotina</taxon>
        <taxon>Endogonomycetes</taxon>
        <taxon>Endogonales</taxon>
        <taxon>Endogonaceae</taxon>
        <taxon>Jimgerdemannia</taxon>
    </lineage>
</organism>
<dbReference type="EMBL" id="RBNI01003020">
    <property type="protein sequence ID" value="RUP48725.1"/>
    <property type="molecule type" value="Genomic_DNA"/>
</dbReference>
<dbReference type="SUPFAM" id="SSF54695">
    <property type="entry name" value="POZ domain"/>
    <property type="match status" value="1"/>
</dbReference>
<evidence type="ECO:0000313" key="4">
    <source>
        <dbReference type="Proteomes" id="UP000268093"/>
    </source>
</evidence>
<dbReference type="Gene3D" id="2.60.210.10">
    <property type="entry name" value="Apoptosis, Tumor Necrosis Factor Receptor Associated Protein 2, Chain A"/>
    <property type="match status" value="1"/>
</dbReference>
<dbReference type="GO" id="GO:0016567">
    <property type="term" value="P:protein ubiquitination"/>
    <property type="evidence" value="ECO:0007669"/>
    <property type="project" value="InterPro"/>
</dbReference>
<feature type="domain" description="MATH" evidence="2">
    <location>
        <begin position="9"/>
        <end position="163"/>
    </location>
</feature>
<dbReference type="OrthoDB" id="10431733at2759"/>
<reference evidence="3 4" key="1">
    <citation type="journal article" date="2018" name="New Phytol.">
        <title>Phylogenomics of Endogonaceae and evolution of mycorrhizas within Mucoromycota.</title>
        <authorList>
            <person name="Chang Y."/>
            <person name="Desiro A."/>
            <person name="Na H."/>
            <person name="Sandor L."/>
            <person name="Lipzen A."/>
            <person name="Clum A."/>
            <person name="Barry K."/>
            <person name="Grigoriev I.V."/>
            <person name="Martin F.M."/>
            <person name="Stajich J.E."/>
            <person name="Smith M.E."/>
            <person name="Bonito G."/>
            <person name="Spatafora J.W."/>
        </authorList>
    </citation>
    <scope>NUCLEOTIDE SEQUENCE [LARGE SCALE GENOMIC DNA]</scope>
    <source>
        <strain evidence="3 4">GMNB39</strain>
    </source>
</reference>
<dbReference type="InterPro" id="IPR008974">
    <property type="entry name" value="TRAF-like"/>
</dbReference>
<dbReference type="PANTHER" id="PTHR26379:SF187">
    <property type="entry name" value="OS07G0655300 PROTEIN"/>
    <property type="match status" value="1"/>
</dbReference>
<keyword evidence="4" id="KW-1185">Reference proteome</keyword>
<sequence length="420" mass="47285">MATCATTNTLAHTWRIRNFGSIRHIFATGRLFSDTFWCPPLWPASTSAQGRASRVPLSWVIIMYPNGNKQKDHCSCYLRVVPTEEETTRLGWVRDNMNFTFQAQVIKMRTKFGSPETEDLIEWTSGVCSFDAENLDWGNHKFFEFSKLPPATIDHDLIITIHITFHTIDSSPFTRPFPTYKSIPVFPTPTQGLCLDFADAVPTAPAPLTFPAPDLSAQLDDSRFADITFQIRSDTRTVRAHRAILAVRAQGLLDKVSPSGSWATSDNPIIVQGTTYDIFRALVHYAYSSRFPPPDSSPSRLTDADWLVATHAAARVYAMSELAAGIVRHLVELAGDERHVRMCWSTLLRFGFVGRVNEVKERVLPWVVGHWEELEGSEGMRALTREQGIMEWLKEAFEDMEGGIRSGEMIGRSIEGGLDW</sequence>
<dbReference type="Pfam" id="PF00651">
    <property type="entry name" value="BTB"/>
    <property type="match status" value="1"/>
</dbReference>
<comment type="caution">
    <text evidence="3">The sequence shown here is derived from an EMBL/GenBank/DDBJ whole genome shotgun (WGS) entry which is preliminary data.</text>
</comment>
<dbReference type="AlphaFoldDB" id="A0A433DD34"/>
<accession>A0A433DD34</accession>
<protein>
    <recommendedName>
        <fullName evidence="5">BTB domain-containing protein</fullName>
    </recommendedName>
</protein>
<name>A0A433DD34_9FUNG</name>
<gene>
    <name evidence="3" type="ORF">BC936DRAFT_144101</name>
</gene>
<evidence type="ECO:0000259" key="2">
    <source>
        <dbReference type="PROSITE" id="PS50144"/>
    </source>
</evidence>
<dbReference type="PROSITE" id="PS50097">
    <property type="entry name" value="BTB"/>
    <property type="match status" value="1"/>
</dbReference>
<dbReference type="InterPro" id="IPR000210">
    <property type="entry name" value="BTB/POZ_dom"/>
</dbReference>
<dbReference type="Gene3D" id="3.30.710.10">
    <property type="entry name" value="Potassium Channel Kv1.1, Chain A"/>
    <property type="match status" value="1"/>
</dbReference>